<evidence type="ECO:0000256" key="2">
    <source>
        <dbReference type="ARBA" id="ARBA00023157"/>
    </source>
</evidence>
<dbReference type="GO" id="GO:0048010">
    <property type="term" value="P:vascular endothelial growth factor receptor signaling pathway"/>
    <property type="evidence" value="ECO:0007669"/>
    <property type="project" value="TreeGrafter"/>
</dbReference>
<dbReference type="GO" id="GO:0005615">
    <property type="term" value="C:extracellular space"/>
    <property type="evidence" value="ECO:0007669"/>
    <property type="project" value="TreeGrafter"/>
</dbReference>
<evidence type="ECO:0000313" key="7">
    <source>
        <dbReference type="Ensembl" id="ENSGMOP00000009497.2"/>
    </source>
</evidence>
<feature type="signal peptide" evidence="5">
    <location>
        <begin position="1"/>
        <end position="25"/>
    </location>
</feature>
<dbReference type="GO" id="GO:0008083">
    <property type="term" value="F:growth factor activity"/>
    <property type="evidence" value="ECO:0007669"/>
    <property type="project" value="UniProtKB-KW"/>
</dbReference>
<dbReference type="GO" id="GO:0001938">
    <property type="term" value="P:positive regulation of endothelial cell proliferation"/>
    <property type="evidence" value="ECO:0007669"/>
    <property type="project" value="TreeGrafter"/>
</dbReference>
<feature type="compositionally biased region" description="Basic residues" evidence="4">
    <location>
        <begin position="154"/>
        <end position="166"/>
    </location>
</feature>
<dbReference type="GO" id="GO:0002040">
    <property type="term" value="P:sprouting angiogenesis"/>
    <property type="evidence" value="ECO:0007669"/>
    <property type="project" value="TreeGrafter"/>
</dbReference>
<dbReference type="GO" id="GO:0050930">
    <property type="term" value="P:induction of positive chemotaxis"/>
    <property type="evidence" value="ECO:0007669"/>
    <property type="project" value="TreeGrafter"/>
</dbReference>
<keyword evidence="8" id="KW-1185">Reference proteome</keyword>
<dbReference type="InterPro" id="IPR029034">
    <property type="entry name" value="Cystine-knot_cytokine"/>
</dbReference>
<keyword evidence="1 3" id="KW-0339">Growth factor</keyword>
<dbReference type="PANTHER" id="PTHR12025:SF14">
    <property type="entry name" value="SNAKE VENOM VASCULAR ENDOTHELIAL GROWTH FACTOR TOXIN VR-1'-LIKE ISOFORM X1-RELATED"/>
    <property type="match status" value="1"/>
</dbReference>
<keyword evidence="5" id="KW-0732">Signal</keyword>
<dbReference type="CDD" id="cd00135">
    <property type="entry name" value="PDGF"/>
    <property type="match status" value="1"/>
</dbReference>
<feature type="compositionally biased region" description="Pro residues" evidence="4">
    <location>
        <begin position="181"/>
        <end position="223"/>
    </location>
</feature>
<dbReference type="Pfam" id="PF00341">
    <property type="entry name" value="PDGF"/>
    <property type="match status" value="1"/>
</dbReference>
<evidence type="ECO:0000313" key="8">
    <source>
        <dbReference type="Proteomes" id="UP000694546"/>
    </source>
</evidence>
<evidence type="ECO:0000256" key="4">
    <source>
        <dbReference type="SAM" id="MobiDB-lite"/>
    </source>
</evidence>
<dbReference type="InterPro" id="IPR050507">
    <property type="entry name" value="PDGF/VEGF_growth_factor"/>
</dbReference>
<dbReference type="GO" id="GO:0016020">
    <property type="term" value="C:membrane"/>
    <property type="evidence" value="ECO:0007669"/>
    <property type="project" value="InterPro"/>
</dbReference>
<protein>
    <submittedName>
        <fullName evidence="7">Vascular endothelial growth factor Ba</fullName>
    </submittedName>
</protein>
<dbReference type="GO" id="GO:0042056">
    <property type="term" value="F:chemoattractant activity"/>
    <property type="evidence" value="ECO:0007669"/>
    <property type="project" value="TreeGrafter"/>
</dbReference>
<dbReference type="GO" id="GO:0005172">
    <property type="term" value="F:vascular endothelial growth factor receptor binding"/>
    <property type="evidence" value="ECO:0007669"/>
    <property type="project" value="TreeGrafter"/>
</dbReference>
<dbReference type="GO" id="GO:0045766">
    <property type="term" value="P:positive regulation of angiogenesis"/>
    <property type="evidence" value="ECO:0007669"/>
    <property type="project" value="TreeGrafter"/>
</dbReference>
<dbReference type="GO" id="GO:0001666">
    <property type="term" value="P:response to hypoxia"/>
    <property type="evidence" value="ECO:0007669"/>
    <property type="project" value="TreeGrafter"/>
</dbReference>
<reference evidence="7" key="1">
    <citation type="submission" date="2025-08" db="UniProtKB">
        <authorList>
            <consortium name="Ensembl"/>
        </authorList>
    </citation>
    <scope>IDENTIFICATION</scope>
</reference>
<dbReference type="GO" id="GO:0060754">
    <property type="term" value="P:positive regulation of mast cell chemotaxis"/>
    <property type="evidence" value="ECO:0007669"/>
    <property type="project" value="TreeGrafter"/>
</dbReference>
<keyword evidence="2" id="KW-1015">Disulfide bond</keyword>
<dbReference type="PROSITE" id="PS50278">
    <property type="entry name" value="PDGF_2"/>
    <property type="match status" value="1"/>
</dbReference>
<dbReference type="GeneTree" id="ENSGT00940000166453"/>
<reference evidence="7" key="2">
    <citation type="submission" date="2025-09" db="UniProtKB">
        <authorList>
            <consortium name="Ensembl"/>
        </authorList>
    </citation>
    <scope>IDENTIFICATION</scope>
</reference>
<proteinExistence type="inferred from homology"/>
<organism evidence="7 8">
    <name type="scientific">Gadus morhua</name>
    <name type="common">Atlantic cod</name>
    <dbReference type="NCBI Taxonomy" id="8049"/>
    <lineage>
        <taxon>Eukaryota</taxon>
        <taxon>Metazoa</taxon>
        <taxon>Chordata</taxon>
        <taxon>Craniata</taxon>
        <taxon>Vertebrata</taxon>
        <taxon>Euteleostomi</taxon>
        <taxon>Actinopterygii</taxon>
        <taxon>Neopterygii</taxon>
        <taxon>Teleostei</taxon>
        <taxon>Neoteleostei</taxon>
        <taxon>Acanthomorphata</taxon>
        <taxon>Zeiogadaria</taxon>
        <taxon>Gadariae</taxon>
        <taxon>Gadiformes</taxon>
        <taxon>Gadoidei</taxon>
        <taxon>Gadidae</taxon>
        <taxon>Gadus</taxon>
    </lineage>
</organism>
<feature type="chain" id="PRO_5034496116" evidence="5">
    <location>
        <begin position="26"/>
        <end position="320"/>
    </location>
</feature>
<name>A0A8C4Z9Q4_GADMO</name>
<feature type="compositionally biased region" description="Polar residues" evidence="4">
    <location>
        <begin position="281"/>
        <end position="320"/>
    </location>
</feature>
<feature type="domain" description="Platelet-derived growth factor (PDGF) family profile" evidence="6">
    <location>
        <begin position="43"/>
        <end position="138"/>
    </location>
</feature>
<dbReference type="Gene3D" id="2.10.90.10">
    <property type="entry name" value="Cystine-knot cytokines"/>
    <property type="match status" value="1"/>
</dbReference>
<dbReference type="SMART" id="SM00141">
    <property type="entry name" value="PDGF"/>
    <property type="match status" value="1"/>
</dbReference>
<dbReference type="SUPFAM" id="SSF57501">
    <property type="entry name" value="Cystine-knot cytokines"/>
    <property type="match status" value="1"/>
</dbReference>
<evidence type="ECO:0000259" key="6">
    <source>
        <dbReference type="PROSITE" id="PS50278"/>
    </source>
</evidence>
<dbReference type="Proteomes" id="UP000694546">
    <property type="component" value="Chromosome 10"/>
</dbReference>
<dbReference type="InterPro" id="IPR000072">
    <property type="entry name" value="PDGF/VEGF_dom"/>
</dbReference>
<accession>A0A8C4Z9Q4</accession>
<sequence length="320" mass="35144">MRIMLQVILGMFQFLLLTRLPVSQAKLAHWRPADSPRSREAREVRRWMEVYSRSGCEPRDTLVEVWRELPGETHHLFVPACVSVRRCGGCCSDEGMACVPSLTHTLTMELMRTSFMKHDLVELPFVEHSQCECRPKEDARLPTHTTRPLLKPERKGRKKERGKSKRRPVENPIRTTVVVPSPAPPSLPPPLTPSPSLPPPPTQLPSPPPPPPPDPGAVPPGLPPLRRQEVGAGRGDVPLPLHAGGGQLRSEAPEAQPSALQVRLSSYPDPCTNEGGKSPLTAPTDTNTQPESGGLKSANNRSKWLQTKTSSDNSRQPQAG</sequence>
<dbReference type="PANTHER" id="PTHR12025">
    <property type="entry name" value="VASCULAR ENDOTHELIAL GROWTH FACTOR"/>
    <property type="match status" value="1"/>
</dbReference>
<evidence type="ECO:0000256" key="1">
    <source>
        <dbReference type="ARBA" id="ARBA00023030"/>
    </source>
</evidence>
<comment type="similarity">
    <text evidence="3">Belongs to the PDGF/VEGF growth factor family.</text>
</comment>
<dbReference type="GO" id="GO:0038084">
    <property type="term" value="P:vascular endothelial growth factor signaling pathway"/>
    <property type="evidence" value="ECO:0007669"/>
    <property type="project" value="TreeGrafter"/>
</dbReference>
<evidence type="ECO:0000256" key="5">
    <source>
        <dbReference type="SAM" id="SignalP"/>
    </source>
</evidence>
<feature type="region of interest" description="Disordered" evidence="4">
    <location>
        <begin position="136"/>
        <end position="320"/>
    </location>
</feature>
<evidence type="ECO:0000256" key="3">
    <source>
        <dbReference type="RuleBase" id="RU003818"/>
    </source>
</evidence>
<dbReference type="Ensembl" id="ENSGMOT00000009753.2">
    <property type="protein sequence ID" value="ENSGMOP00000009497.2"/>
    <property type="gene ID" value="ENSGMOG00000008885.2"/>
</dbReference>
<dbReference type="AlphaFoldDB" id="A0A8C4Z9Q4"/>